<feature type="domain" description="Acyl-CoA thioesterase-like N-terminal HotDog" evidence="1">
    <location>
        <begin position="30"/>
        <end position="111"/>
    </location>
</feature>
<dbReference type="InterPro" id="IPR029069">
    <property type="entry name" value="HotDog_dom_sf"/>
</dbReference>
<reference evidence="4" key="1">
    <citation type="submission" date="2018-09" db="EMBL/GenBank/DDBJ databases">
        <title>The complete genome of Acinetobacter sp. strain WCHAc010005.</title>
        <authorList>
            <person name="Hu Y."/>
            <person name="Long H."/>
            <person name="Feng Y."/>
            <person name="Zong Z."/>
        </authorList>
    </citation>
    <scope>NUCLEOTIDE SEQUENCE [LARGE SCALE GENOMIC DNA]</scope>
    <source>
        <strain evidence="4">WCHAc010005</strain>
    </source>
</reference>
<organism evidence="3 4">
    <name type="scientific">Acinetobacter chinensis</name>
    <dbReference type="NCBI Taxonomy" id="2004650"/>
    <lineage>
        <taxon>Bacteria</taxon>
        <taxon>Pseudomonadati</taxon>
        <taxon>Pseudomonadota</taxon>
        <taxon>Gammaproteobacteria</taxon>
        <taxon>Moraxellales</taxon>
        <taxon>Moraxellaceae</taxon>
        <taxon>Acinetobacter</taxon>
    </lineage>
</organism>
<dbReference type="Gene3D" id="2.40.160.210">
    <property type="entry name" value="Acyl-CoA thioesterase, double hotdog domain"/>
    <property type="match status" value="1"/>
</dbReference>
<evidence type="ECO:0000259" key="2">
    <source>
        <dbReference type="Pfam" id="PF20789"/>
    </source>
</evidence>
<gene>
    <name evidence="3" type="ORF">CDG60_04695</name>
</gene>
<evidence type="ECO:0000259" key="1">
    <source>
        <dbReference type="Pfam" id="PF13622"/>
    </source>
</evidence>
<dbReference type="RefSeq" id="WP_087513442.1">
    <property type="nucleotide sequence ID" value="NZ_CP032134.1"/>
</dbReference>
<sequence length="267" mass="29900">MSAYYQLIHRETDDQGCVTAHYHSTLNAQGAWNPNEQHMAPATGIICAELEQFSPRENMRIGRISLDIYGLIELGEIEIRTRVIRAGKTIELLESTMQGKGKTLVVAHTWRMLTSDTSAIAGLEDSVVETPENMPVFDGVHQWRGQYTKTLEARSNQQRNGKGLVWLRTDVDMIEGQSTSPFVRLVSMSDMANGIVPRQERPFDWGFPNLDLQIHLYRMPEGEWLGIEAVQQYGSDGIGLSSAILHDVNGPFGRSEQILTLRPMSGS</sequence>
<dbReference type="EMBL" id="CP032134">
    <property type="protein sequence ID" value="AXY58356.1"/>
    <property type="molecule type" value="Genomic_DNA"/>
</dbReference>
<dbReference type="InterPro" id="IPR042171">
    <property type="entry name" value="Acyl-CoA_hotdog"/>
</dbReference>
<dbReference type="Pfam" id="PF13622">
    <property type="entry name" value="4HBT_3"/>
    <property type="match status" value="1"/>
</dbReference>
<dbReference type="AlphaFoldDB" id="A0A3B7LZN7"/>
<dbReference type="SUPFAM" id="SSF54637">
    <property type="entry name" value="Thioesterase/thiol ester dehydrase-isomerase"/>
    <property type="match status" value="1"/>
</dbReference>
<protein>
    <submittedName>
        <fullName evidence="3">Thioesterase family protein</fullName>
    </submittedName>
</protein>
<dbReference type="Proteomes" id="UP000263753">
    <property type="component" value="Chromosome"/>
</dbReference>
<dbReference type="InterPro" id="IPR049450">
    <property type="entry name" value="ACOT8-like_C"/>
</dbReference>
<dbReference type="KEGG" id="achi:CDG60_04695"/>
<proteinExistence type="predicted"/>
<feature type="domain" description="Acyl-CoA thioesterase-like C-terminal" evidence="2">
    <location>
        <begin position="142"/>
        <end position="259"/>
    </location>
</feature>
<name>A0A3B7LZN7_9GAMM</name>
<dbReference type="Pfam" id="PF20789">
    <property type="entry name" value="4HBT_3C"/>
    <property type="match status" value="1"/>
</dbReference>
<evidence type="ECO:0000313" key="3">
    <source>
        <dbReference type="EMBL" id="AXY58356.1"/>
    </source>
</evidence>
<accession>A0A3B7LZN7</accession>
<evidence type="ECO:0000313" key="4">
    <source>
        <dbReference type="Proteomes" id="UP000263753"/>
    </source>
</evidence>
<dbReference type="InterPro" id="IPR049449">
    <property type="entry name" value="TesB_ACOT8-like_N"/>
</dbReference>